<accession>A0ABX0YJT0</accession>
<proteinExistence type="inferred from homology"/>
<dbReference type="RefSeq" id="WP_125496047.1">
    <property type="nucleotide sequence ID" value="NZ_BMVZ01000003.1"/>
</dbReference>
<dbReference type="EMBL" id="JAATEL010000001">
    <property type="protein sequence ID" value="NJP12745.1"/>
    <property type="molecule type" value="Genomic_DNA"/>
</dbReference>
<dbReference type="Pfam" id="PF00582">
    <property type="entry name" value="Usp"/>
    <property type="match status" value="2"/>
</dbReference>
<evidence type="ECO:0000256" key="2">
    <source>
        <dbReference type="SAM" id="MobiDB-lite"/>
    </source>
</evidence>
<protein>
    <submittedName>
        <fullName evidence="4">Universal stress protein</fullName>
    </submittedName>
</protein>
<evidence type="ECO:0000256" key="1">
    <source>
        <dbReference type="ARBA" id="ARBA00008791"/>
    </source>
</evidence>
<organism evidence="4 5">
    <name type="scientific">Streptomyces thermoviolaceus subsp. thermoviolaceus</name>
    <dbReference type="NCBI Taxonomy" id="66860"/>
    <lineage>
        <taxon>Bacteria</taxon>
        <taxon>Bacillati</taxon>
        <taxon>Actinomycetota</taxon>
        <taxon>Actinomycetes</taxon>
        <taxon>Kitasatosporales</taxon>
        <taxon>Streptomycetaceae</taxon>
        <taxon>Streptomyces</taxon>
    </lineage>
</organism>
<dbReference type="Gene3D" id="3.40.50.620">
    <property type="entry name" value="HUPs"/>
    <property type="match status" value="2"/>
</dbReference>
<gene>
    <name evidence="4" type="ORF">HCJ95_00195</name>
</gene>
<dbReference type="PRINTS" id="PR01438">
    <property type="entry name" value="UNVRSLSTRESS"/>
</dbReference>
<keyword evidence="5" id="KW-1185">Reference proteome</keyword>
<evidence type="ECO:0000313" key="5">
    <source>
        <dbReference type="Proteomes" id="UP000635996"/>
    </source>
</evidence>
<feature type="domain" description="UspA" evidence="3">
    <location>
        <begin position="3"/>
        <end position="139"/>
    </location>
</feature>
<dbReference type="InterPro" id="IPR006016">
    <property type="entry name" value="UspA"/>
</dbReference>
<reference evidence="4 5" key="1">
    <citation type="submission" date="2020-03" db="EMBL/GenBank/DDBJ databases">
        <title>WGS of actinomycetes isolated from Thailand.</title>
        <authorList>
            <person name="Thawai C."/>
        </authorList>
    </citation>
    <scope>NUCLEOTIDE SEQUENCE [LARGE SCALE GENOMIC DNA]</scope>
    <source>
        <strain evidence="4 5">NBRC 13905</strain>
    </source>
</reference>
<dbReference type="PANTHER" id="PTHR46553">
    <property type="entry name" value="ADENINE NUCLEOTIDE ALPHA HYDROLASES-LIKE SUPERFAMILY PROTEIN"/>
    <property type="match status" value="1"/>
</dbReference>
<evidence type="ECO:0000313" key="4">
    <source>
        <dbReference type="EMBL" id="NJP12745.1"/>
    </source>
</evidence>
<sequence length="294" mass="30634">MDQPLVVGVDGSGSALRAVDWAADEAALRRLPLRLVYAPLWVRYESAEFAGGSSSPDTGKLVELIVRGAARRARRRQPDLPISTAVLSGSPEDALVRESEHAWALAVGSRGRGGVPSLLLGSVSLFVAAHAACPVIVVRGDQDPPARLSAQGRIVVGAGDTSGAAVRFAAEEADRRGSVLEVVTARRRPAAHEPVGRRGTAAAPDHAPARRAAEALEAALRDIPEGVTIQQRLVDGPARHVLLDLASTADLLVIGAGRRAVHAGLPLGRVAHTVLHHSPCPVAVVPEPPVRARG</sequence>
<evidence type="ECO:0000259" key="3">
    <source>
        <dbReference type="Pfam" id="PF00582"/>
    </source>
</evidence>
<name>A0ABX0YJT0_STRTL</name>
<dbReference type="InterPro" id="IPR014729">
    <property type="entry name" value="Rossmann-like_a/b/a_fold"/>
</dbReference>
<comment type="similarity">
    <text evidence="1">Belongs to the universal stress protein A family.</text>
</comment>
<feature type="region of interest" description="Disordered" evidence="2">
    <location>
        <begin position="188"/>
        <end position="207"/>
    </location>
</feature>
<dbReference type="Proteomes" id="UP000635996">
    <property type="component" value="Unassembled WGS sequence"/>
</dbReference>
<dbReference type="InterPro" id="IPR006015">
    <property type="entry name" value="Universal_stress_UspA"/>
</dbReference>
<feature type="domain" description="UspA" evidence="3">
    <location>
        <begin position="153"/>
        <end position="286"/>
    </location>
</feature>
<comment type="caution">
    <text evidence="4">The sequence shown here is derived from an EMBL/GenBank/DDBJ whole genome shotgun (WGS) entry which is preliminary data.</text>
</comment>
<dbReference type="SUPFAM" id="SSF52402">
    <property type="entry name" value="Adenine nucleotide alpha hydrolases-like"/>
    <property type="match status" value="2"/>
</dbReference>
<dbReference type="PANTHER" id="PTHR46553:SF3">
    <property type="entry name" value="ADENINE NUCLEOTIDE ALPHA HYDROLASES-LIKE SUPERFAMILY PROTEIN"/>
    <property type="match status" value="1"/>
</dbReference>